<evidence type="ECO:0000313" key="1">
    <source>
        <dbReference type="EMBL" id="GAG32785.1"/>
    </source>
</evidence>
<feature type="non-terminal residue" evidence="1">
    <location>
        <position position="1"/>
    </location>
</feature>
<dbReference type="AlphaFoldDB" id="X0WQ53"/>
<accession>X0WQ53</accession>
<dbReference type="EMBL" id="BARS01049423">
    <property type="protein sequence ID" value="GAG32785.1"/>
    <property type="molecule type" value="Genomic_DNA"/>
</dbReference>
<gene>
    <name evidence="1" type="ORF">S01H1_73926</name>
</gene>
<reference evidence="1" key="1">
    <citation type="journal article" date="2014" name="Front. Microbiol.">
        <title>High frequency of phylogenetically diverse reductive dehalogenase-homologous genes in deep subseafloor sedimentary metagenomes.</title>
        <authorList>
            <person name="Kawai M."/>
            <person name="Futagami T."/>
            <person name="Toyoda A."/>
            <person name="Takaki Y."/>
            <person name="Nishi S."/>
            <person name="Hori S."/>
            <person name="Arai W."/>
            <person name="Tsubouchi T."/>
            <person name="Morono Y."/>
            <person name="Uchiyama I."/>
            <person name="Ito T."/>
            <person name="Fujiyama A."/>
            <person name="Inagaki F."/>
            <person name="Takami H."/>
        </authorList>
    </citation>
    <scope>NUCLEOTIDE SEQUENCE</scope>
    <source>
        <strain evidence="1">Expedition CK06-06</strain>
    </source>
</reference>
<comment type="caution">
    <text evidence="1">The sequence shown here is derived from an EMBL/GenBank/DDBJ whole genome shotgun (WGS) entry which is preliminary data.</text>
</comment>
<name>X0WQ53_9ZZZZ</name>
<protein>
    <submittedName>
        <fullName evidence="1">Uncharacterized protein</fullName>
    </submittedName>
</protein>
<proteinExistence type="predicted"/>
<sequence>TEETPGVGQAKEAMGIVQGIIGKIGGLIGGIFGGSKEEKKK</sequence>
<organism evidence="1">
    <name type="scientific">marine sediment metagenome</name>
    <dbReference type="NCBI Taxonomy" id="412755"/>
    <lineage>
        <taxon>unclassified sequences</taxon>
        <taxon>metagenomes</taxon>
        <taxon>ecological metagenomes</taxon>
    </lineage>
</organism>